<dbReference type="GO" id="GO:0008360">
    <property type="term" value="P:regulation of cell shape"/>
    <property type="evidence" value="ECO:0007669"/>
    <property type="project" value="InterPro"/>
</dbReference>
<dbReference type="Gene3D" id="2.40.10.350">
    <property type="entry name" value="Rod shape-determining protein MreC, domain 2"/>
    <property type="match status" value="1"/>
</dbReference>
<dbReference type="GO" id="GO:0005886">
    <property type="term" value="C:plasma membrane"/>
    <property type="evidence" value="ECO:0007669"/>
    <property type="project" value="TreeGrafter"/>
</dbReference>
<feature type="domain" description="Rod shape-determining protein MreC beta-barrel core" evidence="1">
    <location>
        <begin position="135"/>
        <end position="232"/>
    </location>
</feature>
<organism evidence="2 3">
    <name type="scientific">Nautilia profundicola (strain ATCC BAA-1463 / DSM 18972 / AmH)</name>
    <dbReference type="NCBI Taxonomy" id="598659"/>
    <lineage>
        <taxon>Bacteria</taxon>
        <taxon>Pseudomonadati</taxon>
        <taxon>Campylobacterota</taxon>
        <taxon>Epsilonproteobacteria</taxon>
        <taxon>Nautiliales</taxon>
        <taxon>Nautiliaceae</taxon>
        <taxon>Nautilia</taxon>
    </lineage>
</organism>
<reference evidence="2 3" key="1">
    <citation type="journal article" date="2009" name="PLoS Genet.">
        <title>Adaptations to submarine hydrothermal environments exemplified by the genome of Nautilia profundicola.</title>
        <authorList>
            <person name="Campbell B.J."/>
            <person name="Smith J.L."/>
            <person name="Hanson T.E."/>
            <person name="Klotz M.G."/>
            <person name="Stein L.Y."/>
            <person name="Lee C.K."/>
            <person name="Wu D."/>
            <person name="Robinson J.M."/>
            <person name="Khouri H.M."/>
            <person name="Eisen J.A."/>
            <person name="Cary S.C."/>
        </authorList>
    </citation>
    <scope>NUCLEOTIDE SEQUENCE [LARGE SCALE GENOMIC DNA]</scope>
    <source>
        <strain evidence="3">ATCC BAA-1463 / DSM 18972 / AmH</strain>
    </source>
</reference>
<name>B9L775_NAUPA</name>
<dbReference type="RefSeq" id="WP_015901800.1">
    <property type="nucleotide sequence ID" value="NC_012115.1"/>
</dbReference>
<dbReference type="InterPro" id="IPR007221">
    <property type="entry name" value="MreC"/>
</dbReference>
<gene>
    <name evidence="2" type="ordered locus">NAMH_0041</name>
</gene>
<proteinExistence type="predicted"/>
<evidence type="ECO:0000313" key="3">
    <source>
        <dbReference type="Proteomes" id="UP000000448"/>
    </source>
</evidence>
<evidence type="ECO:0000313" key="2">
    <source>
        <dbReference type="EMBL" id="ACM92748.1"/>
    </source>
</evidence>
<dbReference type="KEGG" id="nam:NAMH_0041"/>
<evidence type="ECO:0000259" key="1">
    <source>
        <dbReference type="Pfam" id="PF04085"/>
    </source>
</evidence>
<keyword evidence="3" id="KW-1185">Reference proteome</keyword>
<dbReference type="EMBL" id="CP001279">
    <property type="protein sequence ID" value="ACM92748.1"/>
    <property type="molecule type" value="Genomic_DNA"/>
</dbReference>
<dbReference type="PANTHER" id="PTHR34138:SF1">
    <property type="entry name" value="CELL SHAPE-DETERMINING PROTEIN MREC"/>
    <property type="match status" value="1"/>
</dbReference>
<sequence>MSRRLLLILSIVIVLFFQIPVIKKYTLESANSLKNSFSSLLTTWKEIYEEYIDQKDTLQKLLIENRFLKDEIQKIAVKYATCKDLKYFKNLNIPNVVFTQVISYAKLPDFTEVYINYDKPFTTPRGLVYNNLAAGIAVKHYSNYSLALLNSNEKTSYTVYIGKDKIPGIFYGKINTIKYIPKFKKINIGDLVITSGLDGVFYQGAKVGEITEVKEKKLYKEAKVKLFYNDLHPEFFYVVQTPLEKIQKNKK</sequence>
<accession>B9L775</accession>
<dbReference type="Proteomes" id="UP000000448">
    <property type="component" value="Chromosome"/>
</dbReference>
<dbReference type="OrthoDB" id="5372414at2"/>
<dbReference type="STRING" id="598659.NAMH_0041"/>
<dbReference type="PANTHER" id="PTHR34138">
    <property type="entry name" value="CELL SHAPE-DETERMINING PROTEIN MREC"/>
    <property type="match status" value="1"/>
</dbReference>
<dbReference type="AlphaFoldDB" id="B9L775"/>
<dbReference type="InterPro" id="IPR055342">
    <property type="entry name" value="MreC_beta-barrel_core"/>
</dbReference>
<protein>
    <submittedName>
        <fullName evidence="2">Periplasmic protein</fullName>
    </submittedName>
</protein>
<dbReference type="InterPro" id="IPR042175">
    <property type="entry name" value="Cell/Rod_MreC_2"/>
</dbReference>
<dbReference type="eggNOG" id="COG1792">
    <property type="taxonomic scope" value="Bacteria"/>
</dbReference>
<dbReference type="Pfam" id="PF04085">
    <property type="entry name" value="MreC"/>
    <property type="match status" value="1"/>
</dbReference>
<dbReference type="HOGENOM" id="CLU_061154_0_0_7"/>